<keyword evidence="2" id="KW-1185">Reference proteome</keyword>
<gene>
    <name evidence="1" type="ORF">J2S25_002418</name>
</gene>
<sequence>MAFLVPFQDEFCGEIRTIYAVNEERPDKHFGSHITFSEECRHCKERHFYRVYEPLLRYVVGNTAREQYLIKCASCSNIFYCDEIEMDEN</sequence>
<evidence type="ECO:0000313" key="1">
    <source>
        <dbReference type="EMBL" id="MDQ0414211.1"/>
    </source>
</evidence>
<accession>A0ABU0FWA5</accession>
<evidence type="ECO:0000313" key="2">
    <source>
        <dbReference type="Proteomes" id="UP001242313"/>
    </source>
</evidence>
<reference evidence="1 2" key="1">
    <citation type="submission" date="2023-07" db="EMBL/GenBank/DDBJ databases">
        <title>Genomic Encyclopedia of Type Strains, Phase IV (KMG-IV): sequencing the most valuable type-strain genomes for metagenomic binning, comparative biology and taxonomic classification.</title>
        <authorList>
            <person name="Goeker M."/>
        </authorList>
    </citation>
    <scope>NUCLEOTIDE SEQUENCE [LARGE SCALE GENOMIC DNA]</scope>
    <source>
        <strain evidence="1 2">DSM 19598</strain>
    </source>
</reference>
<proteinExistence type="predicted"/>
<protein>
    <submittedName>
        <fullName evidence="1">Uncharacterized protein</fullName>
    </submittedName>
</protein>
<organism evidence="1 2">
    <name type="scientific">Mesobacillus stamsii</name>
    <dbReference type="NCBI Taxonomy" id="225347"/>
    <lineage>
        <taxon>Bacteria</taxon>
        <taxon>Bacillati</taxon>
        <taxon>Bacillota</taxon>
        <taxon>Bacilli</taxon>
        <taxon>Bacillales</taxon>
        <taxon>Bacillaceae</taxon>
        <taxon>Mesobacillus</taxon>
    </lineage>
</organism>
<name>A0ABU0FWA5_9BACI</name>
<dbReference type="EMBL" id="JAUSUN010000013">
    <property type="protein sequence ID" value="MDQ0414211.1"/>
    <property type="molecule type" value="Genomic_DNA"/>
</dbReference>
<dbReference type="Proteomes" id="UP001242313">
    <property type="component" value="Unassembled WGS sequence"/>
</dbReference>
<comment type="caution">
    <text evidence="1">The sequence shown here is derived from an EMBL/GenBank/DDBJ whole genome shotgun (WGS) entry which is preliminary data.</text>
</comment>